<dbReference type="PROSITE" id="PS50026">
    <property type="entry name" value="EGF_3"/>
    <property type="match status" value="1"/>
</dbReference>
<sequence length="149" mass="16392">MRTLGPSALLSLIGVLLITPCLLAASVSSRLLTPSAGQGGERPHVAKRSMQSCSSSYTNYCLNQGQCMYLVDVNQHHCKCEMGYYGPRCANQEFLVQPMGEETILVIIFGVGLLVIGLSGLLYFCCKWHKKRRFLAQQKGQGYKGVRTT</sequence>
<evidence type="ECO:0000256" key="13">
    <source>
        <dbReference type="SAM" id="Phobius"/>
    </source>
</evidence>
<dbReference type="GO" id="GO:0008083">
    <property type="term" value="F:growth factor activity"/>
    <property type="evidence" value="ECO:0007669"/>
    <property type="project" value="UniProtKB-KW"/>
</dbReference>
<dbReference type="GO" id="GO:0008284">
    <property type="term" value="P:positive regulation of cell population proliferation"/>
    <property type="evidence" value="ECO:0007669"/>
    <property type="project" value="TreeGrafter"/>
</dbReference>
<keyword evidence="5 13" id="KW-0812">Transmembrane</keyword>
<keyword evidence="3" id="KW-0964">Secreted</keyword>
<name>A0A672H5D3_SALFA</name>
<dbReference type="PANTHER" id="PTHR10740">
    <property type="entry name" value="TRANSFORMING GROWTH FACTOR ALPHA"/>
    <property type="match status" value="1"/>
</dbReference>
<reference evidence="16" key="3">
    <citation type="submission" date="2025-09" db="UniProtKB">
        <authorList>
            <consortium name="Ensembl"/>
        </authorList>
    </citation>
    <scope>IDENTIFICATION</scope>
</reference>
<evidence type="ECO:0000256" key="6">
    <source>
        <dbReference type="ARBA" id="ARBA00022729"/>
    </source>
</evidence>
<dbReference type="Ensembl" id="ENSSFAT00005025302.1">
    <property type="protein sequence ID" value="ENSSFAP00005024323.1"/>
    <property type="gene ID" value="ENSSFAG00005012529.1"/>
</dbReference>
<dbReference type="Pfam" id="PF00008">
    <property type="entry name" value="EGF"/>
    <property type="match status" value="1"/>
</dbReference>
<reference evidence="16" key="2">
    <citation type="submission" date="2025-08" db="UniProtKB">
        <authorList>
            <consortium name="Ensembl"/>
        </authorList>
    </citation>
    <scope>IDENTIFICATION</scope>
</reference>
<dbReference type="InterPro" id="IPR000742">
    <property type="entry name" value="EGF"/>
</dbReference>
<evidence type="ECO:0000256" key="8">
    <source>
        <dbReference type="ARBA" id="ARBA00023030"/>
    </source>
</evidence>
<evidence type="ECO:0000256" key="2">
    <source>
        <dbReference type="ARBA" id="ARBA00004613"/>
    </source>
</evidence>
<evidence type="ECO:0000256" key="7">
    <source>
        <dbReference type="ARBA" id="ARBA00022989"/>
    </source>
</evidence>
<organism evidence="16 17">
    <name type="scientific">Salarias fasciatus</name>
    <name type="common">Jewelled blenny</name>
    <name type="synonym">Blennius fasciatus</name>
    <dbReference type="NCBI Taxonomy" id="181472"/>
    <lineage>
        <taxon>Eukaryota</taxon>
        <taxon>Metazoa</taxon>
        <taxon>Chordata</taxon>
        <taxon>Craniata</taxon>
        <taxon>Vertebrata</taxon>
        <taxon>Euteleostomi</taxon>
        <taxon>Actinopterygii</taxon>
        <taxon>Neopterygii</taxon>
        <taxon>Teleostei</taxon>
        <taxon>Neoteleostei</taxon>
        <taxon>Acanthomorphata</taxon>
        <taxon>Ovalentaria</taxon>
        <taxon>Blenniimorphae</taxon>
        <taxon>Blenniiformes</taxon>
        <taxon>Blennioidei</taxon>
        <taxon>Blenniidae</taxon>
        <taxon>Salariinae</taxon>
        <taxon>Salarias</taxon>
    </lineage>
</organism>
<dbReference type="PROSITE" id="PS01186">
    <property type="entry name" value="EGF_2"/>
    <property type="match status" value="1"/>
</dbReference>
<evidence type="ECO:0000256" key="3">
    <source>
        <dbReference type="ARBA" id="ARBA00022525"/>
    </source>
</evidence>
<gene>
    <name evidence="16" type="primary">LOC115398804</name>
</gene>
<evidence type="ECO:0000256" key="4">
    <source>
        <dbReference type="ARBA" id="ARBA00022536"/>
    </source>
</evidence>
<reference evidence="16" key="1">
    <citation type="submission" date="2019-06" db="EMBL/GenBank/DDBJ databases">
        <authorList>
            <consortium name="Wellcome Sanger Institute Data Sharing"/>
        </authorList>
    </citation>
    <scope>NUCLEOTIDE SEQUENCE [LARGE SCALE GENOMIC DNA]</scope>
</reference>
<dbReference type="PRINTS" id="PR00009">
    <property type="entry name" value="EGFTGF"/>
</dbReference>
<dbReference type="PROSITE" id="PS00022">
    <property type="entry name" value="EGF_1"/>
    <property type="match status" value="1"/>
</dbReference>
<dbReference type="GeneID" id="115398804"/>
<evidence type="ECO:0000256" key="1">
    <source>
        <dbReference type="ARBA" id="ARBA00004479"/>
    </source>
</evidence>
<comment type="subcellular location">
    <subcellularLocation>
        <location evidence="1">Membrane</location>
        <topology evidence="1">Single-pass type I membrane protein</topology>
    </subcellularLocation>
    <subcellularLocation>
        <location evidence="2">Secreted</location>
    </subcellularLocation>
</comment>
<keyword evidence="10 12" id="KW-1015">Disulfide bond</keyword>
<dbReference type="OrthoDB" id="6133584at2759"/>
<protein>
    <submittedName>
        <fullName evidence="16">Proepiregulin-like</fullName>
    </submittedName>
</protein>
<evidence type="ECO:0000313" key="16">
    <source>
        <dbReference type="Ensembl" id="ENSSFAP00005024323.1"/>
    </source>
</evidence>
<evidence type="ECO:0000256" key="14">
    <source>
        <dbReference type="SAM" id="SignalP"/>
    </source>
</evidence>
<evidence type="ECO:0000256" key="11">
    <source>
        <dbReference type="ARBA" id="ARBA00023180"/>
    </source>
</evidence>
<evidence type="ECO:0000256" key="10">
    <source>
        <dbReference type="ARBA" id="ARBA00023157"/>
    </source>
</evidence>
<comment type="caution">
    <text evidence="12">Lacks conserved residue(s) required for the propagation of feature annotation.</text>
</comment>
<evidence type="ECO:0000313" key="17">
    <source>
        <dbReference type="Proteomes" id="UP000472267"/>
    </source>
</evidence>
<dbReference type="RefSeq" id="XP_029961622.1">
    <property type="nucleotide sequence ID" value="XM_030105762.1"/>
</dbReference>
<evidence type="ECO:0000256" key="9">
    <source>
        <dbReference type="ARBA" id="ARBA00023136"/>
    </source>
</evidence>
<dbReference type="PANTHER" id="PTHR10740:SF11">
    <property type="entry name" value="PROEPIREGULIN"/>
    <property type="match status" value="1"/>
</dbReference>
<feature type="signal peptide" evidence="14">
    <location>
        <begin position="1"/>
        <end position="24"/>
    </location>
</feature>
<accession>A0A672H5D3</accession>
<dbReference type="Proteomes" id="UP000472267">
    <property type="component" value="Chromosome 12"/>
</dbReference>
<proteinExistence type="predicted"/>
<dbReference type="GO" id="GO:0005615">
    <property type="term" value="C:extracellular space"/>
    <property type="evidence" value="ECO:0007669"/>
    <property type="project" value="TreeGrafter"/>
</dbReference>
<dbReference type="GO" id="GO:0005154">
    <property type="term" value="F:epidermal growth factor receptor binding"/>
    <property type="evidence" value="ECO:0007669"/>
    <property type="project" value="TreeGrafter"/>
</dbReference>
<evidence type="ECO:0000256" key="12">
    <source>
        <dbReference type="PROSITE-ProRule" id="PRU00076"/>
    </source>
</evidence>
<dbReference type="CDD" id="cd00054">
    <property type="entry name" value="EGF_CA"/>
    <property type="match status" value="1"/>
</dbReference>
<feature type="domain" description="EGF-like" evidence="15">
    <location>
        <begin position="49"/>
        <end position="90"/>
    </location>
</feature>
<keyword evidence="7 13" id="KW-1133">Transmembrane helix</keyword>
<keyword evidence="11" id="KW-0325">Glycoprotein</keyword>
<keyword evidence="9 13" id="KW-0472">Membrane</keyword>
<dbReference type="GO" id="GO:0045840">
    <property type="term" value="P:positive regulation of mitotic nuclear division"/>
    <property type="evidence" value="ECO:0007669"/>
    <property type="project" value="TreeGrafter"/>
</dbReference>
<dbReference type="GO" id="GO:0016020">
    <property type="term" value="C:membrane"/>
    <property type="evidence" value="ECO:0007669"/>
    <property type="project" value="UniProtKB-SubCell"/>
</dbReference>
<dbReference type="Gene3D" id="2.10.25.10">
    <property type="entry name" value="Laminin"/>
    <property type="match status" value="1"/>
</dbReference>
<feature type="transmembrane region" description="Helical" evidence="13">
    <location>
        <begin position="104"/>
        <end position="125"/>
    </location>
</feature>
<feature type="disulfide bond" evidence="12">
    <location>
        <begin position="80"/>
        <end position="89"/>
    </location>
</feature>
<keyword evidence="4 12" id="KW-0245">EGF-like domain</keyword>
<feature type="chain" id="PRO_5025543297" evidence="14">
    <location>
        <begin position="25"/>
        <end position="149"/>
    </location>
</feature>
<evidence type="ECO:0000259" key="15">
    <source>
        <dbReference type="PROSITE" id="PS50026"/>
    </source>
</evidence>
<feature type="disulfide bond" evidence="12">
    <location>
        <begin position="61"/>
        <end position="78"/>
    </location>
</feature>
<dbReference type="AlphaFoldDB" id="A0A672H5D3"/>
<keyword evidence="6 14" id="KW-0732">Signal</keyword>
<dbReference type="OMA" id="CKWYKKN"/>
<keyword evidence="17" id="KW-1185">Reference proteome</keyword>
<evidence type="ECO:0000256" key="5">
    <source>
        <dbReference type="ARBA" id="ARBA00022692"/>
    </source>
</evidence>
<dbReference type="GO" id="GO:0007173">
    <property type="term" value="P:epidermal growth factor receptor signaling pathway"/>
    <property type="evidence" value="ECO:0007669"/>
    <property type="project" value="TreeGrafter"/>
</dbReference>
<dbReference type="SUPFAM" id="SSF57196">
    <property type="entry name" value="EGF/Laminin"/>
    <property type="match status" value="1"/>
</dbReference>
<keyword evidence="8" id="KW-0339">Growth factor</keyword>
<dbReference type="InParanoid" id="A0A672H5D3"/>